<sequence>MSVKRRRSKYEDGPAKPPEWPLPPGVTTRSRSRALRRTPTPSPSPPPSVMMSQMSGSCGSASATLATSYPLELHESLASIDELLCDNDLSDSSQEIDTPCKSSAKRRKCKSSDNERECSTPTATRTGGSSLKRHGCSDSDQVVLDETPTKRSRLLGDDQCTPVRHMQSLRPSGSPTRVSGSKVVASVKFTNLSRRELCKVDKTLVCKGFWDSIEEAGRICLPRRSGKTYNLTQLLLFFSSAPEHAKLKDIPDDILLNGMHTPAEVCAMDIATKCYYKREALFDGSLLQTMHPAFFNEHFMKHPVVHINLSMCKGVSLDEFVTNLCCSFAAVIKKLLTEARNLALRMFEAISQYVTERYGRYILLIDEYDIPFITIRLADWSKEDKSAAWGILKLLFQKMLKDNDGLLKGLLVGVFEIPLTEMGSGANNVKDIRLVPAEENDIQSSILSAARPHSGSGLDALTDSFWFNANEVGLMLDNSAERCPKIRAHKDYIMTTIREWYNGYYIGRFRGKYNPWSVSSFIESLCNLLDNCDDDPARVRGMIKSAARPYWVTTGTTGLIDAQIERHRVQFIPLAKRLIRNFEDDRREECRDNPPAPTPGSAARARGQLGASRNVPLVSTRVNLAAFDNDRFSEPGLLTLCLYAGYLTRQQSTSVCIPNYEVYEVWLQLFARAVMGAEMADNSSNCERGALLKELWCGKTDQLCKLATSSHGVLSNHNGYLEHDYANHVANTIMAVSRFGVLTHPWQKTNSLSHVVPMRENHAGEGRCDYTARLFSTENRANQFGLVIEFKLIPTEKRGDHAFHRRRAREGLEQIAAKNYDACLTGCLERMDVGMAIGNSTVYALSKLYRRATVDDPWEEVPSLV</sequence>
<name>A0ACC1K8C3_9FUNG</name>
<organism evidence="1 2">
    <name type="scientific">Coemansia nantahalensis</name>
    <dbReference type="NCBI Taxonomy" id="2789366"/>
    <lineage>
        <taxon>Eukaryota</taxon>
        <taxon>Fungi</taxon>
        <taxon>Fungi incertae sedis</taxon>
        <taxon>Zoopagomycota</taxon>
        <taxon>Kickxellomycotina</taxon>
        <taxon>Kickxellomycetes</taxon>
        <taxon>Kickxellales</taxon>
        <taxon>Kickxellaceae</taxon>
        <taxon>Coemansia</taxon>
    </lineage>
</organism>
<dbReference type="Proteomes" id="UP001140234">
    <property type="component" value="Unassembled WGS sequence"/>
</dbReference>
<comment type="caution">
    <text evidence="1">The sequence shown here is derived from an EMBL/GenBank/DDBJ whole genome shotgun (WGS) entry which is preliminary data.</text>
</comment>
<protein>
    <submittedName>
        <fullName evidence="1">Uncharacterized protein</fullName>
    </submittedName>
</protein>
<evidence type="ECO:0000313" key="2">
    <source>
        <dbReference type="Proteomes" id="UP001140234"/>
    </source>
</evidence>
<proteinExistence type="predicted"/>
<accession>A0ACC1K8C3</accession>
<keyword evidence="2" id="KW-1185">Reference proteome</keyword>
<evidence type="ECO:0000313" key="1">
    <source>
        <dbReference type="EMBL" id="KAJ2775620.1"/>
    </source>
</evidence>
<gene>
    <name evidence="1" type="ORF">IWQ57_000302</name>
</gene>
<reference evidence="1" key="1">
    <citation type="submission" date="2022-07" db="EMBL/GenBank/DDBJ databases">
        <title>Phylogenomic reconstructions and comparative analyses of Kickxellomycotina fungi.</title>
        <authorList>
            <person name="Reynolds N.K."/>
            <person name="Stajich J.E."/>
            <person name="Barry K."/>
            <person name="Grigoriev I.V."/>
            <person name="Crous P."/>
            <person name="Smith M.E."/>
        </authorList>
    </citation>
    <scope>NUCLEOTIDE SEQUENCE</scope>
    <source>
        <strain evidence="1">CBS 109366</strain>
    </source>
</reference>
<dbReference type="EMBL" id="JANBUJ010000006">
    <property type="protein sequence ID" value="KAJ2775620.1"/>
    <property type="molecule type" value="Genomic_DNA"/>
</dbReference>